<evidence type="ECO:0000313" key="3">
    <source>
        <dbReference type="EMBL" id="MQA36533.1"/>
    </source>
</evidence>
<evidence type="ECO:0000313" key="4">
    <source>
        <dbReference type="Proteomes" id="UP000440498"/>
    </source>
</evidence>
<organism evidence="3 4">
    <name type="scientific">Rugamonas aquatica</name>
    <dbReference type="NCBI Taxonomy" id="2743357"/>
    <lineage>
        <taxon>Bacteria</taxon>
        <taxon>Pseudomonadati</taxon>
        <taxon>Pseudomonadota</taxon>
        <taxon>Betaproteobacteria</taxon>
        <taxon>Burkholderiales</taxon>
        <taxon>Oxalobacteraceae</taxon>
        <taxon>Telluria group</taxon>
        <taxon>Rugamonas</taxon>
    </lineage>
</organism>
<sequence length="191" mass="20172">MRNLKFVRALMFFAAVAAALAGGAAQAADSTKVVNVAGIQSYDLYGEAGNTVIELNLGALAHITSITWNVNYTAFDPSWLSDMEVHFSPSAGNDGVVFTPSLTQEAGSEHSEGSANLVDLGLDFKVGADGKLRIEFSENYKDLNPGEADGQWDSGSFTIGYVSAVPEPSSYAMMLLGLVAVGAIARRRQNS</sequence>
<gene>
    <name evidence="3" type="ORF">GEV02_00095</name>
</gene>
<dbReference type="Proteomes" id="UP000440498">
    <property type="component" value="Unassembled WGS sequence"/>
</dbReference>
<comment type="caution">
    <text evidence="3">The sequence shown here is derived from an EMBL/GenBank/DDBJ whole genome shotgun (WGS) entry which is preliminary data.</text>
</comment>
<dbReference type="AlphaFoldDB" id="A0A6A7MUC6"/>
<reference evidence="3 4" key="1">
    <citation type="submission" date="2019-10" db="EMBL/GenBank/DDBJ databases">
        <title>Two novel species isolated from a subtropical stream in China.</title>
        <authorList>
            <person name="Lu H."/>
        </authorList>
    </citation>
    <scope>NUCLEOTIDE SEQUENCE [LARGE SCALE GENOMIC DNA]</scope>
    <source>
        <strain evidence="3 4">FT29W</strain>
    </source>
</reference>
<dbReference type="Pfam" id="PF07589">
    <property type="entry name" value="PEP-CTERM"/>
    <property type="match status" value="1"/>
</dbReference>
<protein>
    <submittedName>
        <fullName evidence="3">PEP-CTERM sorting domain-containing protein</fullName>
    </submittedName>
</protein>
<dbReference type="RefSeq" id="WP_152835957.1">
    <property type="nucleotide sequence ID" value="NZ_WHUG01000001.1"/>
</dbReference>
<evidence type="ECO:0000259" key="2">
    <source>
        <dbReference type="Pfam" id="PF07589"/>
    </source>
</evidence>
<keyword evidence="4" id="KW-1185">Reference proteome</keyword>
<feature type="chain" id="PRO_5025520771" evidence="1">
    <location>
        <begin position="28"/>
        <end position="191"/>
    </location>
</feature>
<name>A0A6A7MUC6_9BURK</name>
<proteinExistence type="predicted"/>
<dbReference type="NCBIfam" id="TIGR02595">
    <property type="entry name" value="PEP_CTERM"/>
    <property type="match status" value="1"/>
</dbReference>
<accession>A0A6A7MUC6</accession>
<dbReference type="EMBL" id="WHUG01000001">
    <property type="protein sequence ID" value="MQA36533.1"/>
    <property type="molecule type" value="Genomic_DNA"/>
</dbReference>
<feature type="domain" description="Ice-binding protein C-terminal" evidence="2">
    <location>
        <begin position="164"/>
        <end position="188"/>
    </location>
</feature>
<dbReference type="InterPro" id="IPR013424">
    <property type="entry name" value="Ice-binding_C"/>
</dbReference>
<feature type="signal peptide" evidence="1">
    <location>
        <begin position="1"/>
        <end position="27"/>
    </location>
</feature>
<evidence type="ECO:0000256" key="1">
    <source>
        <dbReference type="SAM" id="SignalP"/>
    </source>
</evidence>
<keyword evidence="1" id="KW-0732">Signal</keyword>